<feature type="domain" description="F5/8 type C" evidence="2">
    <location>
        <begin position="625"/>
        <end position="783"/>
    </location>
</feature>
<dbReference type="Pfam" id="PF00754">
    <property type="entry name" value="F5_F8_type_C"/>
    <property type="match status" value="1"/>
</dbReference>
<comment type="caution">
    <text evidence="3">The sequence shown here is derived from an EMBL/GenBank/DDBJ whole genome shotgun (WGS) entry which is preliminary data.</text>
</comment>
<feature type="signal peptide" evidence="1">
    <location>
        <begin position="1"/>
        <end position="29"/>
    </location>
</feature>
<dbReference type="Proteomes" id="UP001207654">
    <property type="component" value="Unassembled WGS sequence"/>
</dbReference>
<dbReference type="SUPFAM" id="SSF51445">
    <property type="entry name" value="(Trans)glycosidases"/>
    <property type="match status" value="1"/>
</dbReference>
<feature type="chain" id="PRO_5047176330" evidence="1">
    <location>
        <begin position="30"/>
        <end position="930"/>
    </location>
</feature>
<gene>
    <name evidence="3" type="ORF">OV287_06440</name>
</gene>
<dbReference type="SUPFAM" id="SSF49785">
    <property type="entry name" value="Galactose-binding domain-like"/>
    <property type="match status" value="3"/>
</dbReference>
<evidence type="ECO:0000256" key="1">
    <source>
        <dbReference type="SAM" id="SignalP"/>
    </source>
</evidence>
<reference evidence="3 4" key="1">
    <citation type="submission" date="2022-11" db="EMBL/GenBank/DDBJ databases">
        <title>Minimal conservation of predation-associated metabolite biosynthetic gene clusters underscores biosynthetic potential of Myxococcota including descriptions for ten novel species: Archangium lansinium sp. nov., Myxococcus landrumus sp. nov., Nannocystis bai.</title>
        <authorList>
            <person name="Ahearne A."/>
            <person name="Stevens C."/>
            <person name="Phillips K."/>
        </authorList>
    </citation>
    <scope>NUCLEOTIDE SEQUENCE [LARGE SCALE GENOMIC DNA]</scope>
    <source>
        <strain evidence="3 4">MIWBW</strain>
    </source>
</reference>
<dbReference type="Gene3D" id="3.20.20.80">
    <property type="entry name" value="Glycosidases"/>
    <property type="match status" value="1"/>
</dbReference>
<organism evidence="3 4">
    <name type="scientific">Archangium lansingense</name>
    <dbReference type="NCBI Taxonomy" id="2995310"/>
    <lineage>
        <taxon>Bacteria</taxon>
        <taxon>Pseudomonadati</taxon>
        <taxon>Myxococcota</taxon>
        <taxon>Myxococcia</taxon>
        <taxon>Myxococcales</taxon>
        <taxon>Cystobacterineae</taxon>
        <taxon>Archangiaceae</taxon>
        <taxon>Archangium</taxon>
    </lineage>
</organism>
<dbReference type="InterPro" id="IPR032267">
    <property type="entry name" value="DUF4832"/>
</dbReference>
<dbReference type="InterPro" id="IPR008979">
    <property type="entry name" value="Galactose-bd-like_sf"/>
</dbReference>
<name>A0ABT3ZXJ6_9BACT</name>
<dbReference type="InterPro" id="IPR017853">
    <property type="entry name" value="GH"/>
</dbReference>
<sequence length="930" mass="102806">MRVTSASLPRCGALWTLLMLGALFIPDQAARAEVVTPVEDVSGFLRNPAMGWVLYLEDSSSGWPDPTLYWNQQDPNRHKASILYLRVPWSRMEPTEGNYVWNSDANYKQLIQMTRDRGLKLAFRIIVDSQDCSSQATPQFVFDAGAQGYPSGNPAFKTPYVTDPVFRTKFQNFVQAFALQYDNPAVVDFIDAQGLGWWGEMHHLDYLGPVQSQEVFQWLVNLYASRFKKVVLGGQYGPNSFDYAVQEWALNEKGYVIRRDSYGSPIYLPQLDKNKLKSHFPSVPIFAENCYQGLGHWLESCDRMTSPWSDVMHRVFNDAMETHANTLDLRGPYDASYWMTHYPGLVQDFAVRGGYRFVLTQASFPGSIVSGGEYTVSHTWKNTGVGKLPNDLPNWSYKYKLAFALLDQTSGQPVYTLVDPAEPADWLGGQLYSYSTAMSFVGVPAGTYDFAVAILNRDNAARPELKLAITNPTSPDGWYKLGTTVVTGSSAGYAVQTGAAAFTTESTGNGAIQVVADGNDTSIWASTPQVGLPQVVELHWGGRTVSTNGVSLSTSYGQGQGITHVDVEYFDGRRWKPILKDQHLSWATNGSAIETQELPFGVYVSTKSLRLKIHGANLFWGVYALSEFKVWGRLSANVAPVQNIAPNAVASTTATTQPAFGSVQTLIDDVDGTTWSSLAGVTFPQYITLDFGHQTFRTQKLTLATHYGMGQGITLLDVEYWNSGRWNTAATGVALTWNSNTSTVEYRDIPLPDISGSKLRLKVRQANLQWGSFSANDLRLWGSGSLSGRTNVAKYAVASTTFASDYPIYNVNDQDDGSPWASTADASFPGYLVLDFGTRQVTTGRITLVTHYGQGQGPTQVDVQSYVSGLGWVDLHNASLTWNSNTEALESRHLEFSGVTTSRLRLKVNSSNRQWGNTTLDEWKVSGWVQ</sequence>
<evidence type="ECO:0000313" key="3">
    <source>
        <dbReference type="EMBL" id="MCY1074118.1"/>
    </source>
</evidence>
<dbReference type="EMBL" id="JAPNKA010000001">
    <property type="protein sequence ID" value="MCY1074118.1"/>
    <property type="molecule type" value="Genomic_DNA"/>
</dbReference>
<dbReference type="RefSeq" id="WP_267533099.1">
    <property type="nucleotide sequence ID" value="NZ_JAPNKA010000001.1"/>
</dbReference>
<evidence type="ECO:0000259" key="2">
    <source>
        <dbReference type="PROSITE" id="PS50022"/>
    </source>
</evidence>
<dbReference type="PROSITE" id="PS50022">
    <property type="entry name" value="FA58C_3"/>
    <property type="match status" value="1"/>
</dbReference>
<keyword evidence="4" id="KW-1185">Reference proteome</keyword>
<protein>
    <submittedName>
        <fullName evidence="3">DUF4832 domain-containing protein</fullName>
    </submittedName>
</protein>
<dbReference type="Gene3D" id="2.60.120.260">
    <property type="entry name" value="Galactose-binding domain-like"/>
    <property type="match status" value="3"/>
</dbReference>
<dbReference type="Pfam" id="PF16116">
    <property type="entry name" value="DUF4832"/>
    <property type="match status" value="1"/>
</dbReference>
<proteinExistence type="predicted"/>
<dbReference type="InterPro" id="IPR000421">
    <property type="entry name" value="FA58C"/>
</dbReference>
<accession>A0ABT3ZXJ6</accession>
<keyword evidence="1" id="KW-0732">Signal</keyword>
<evidence type="ECO:0000313" key="4">
    <source>
        <dbReference type="Proteomes" id="UP001207654"/>
    </source>
</evidence>